<keyword evidence="17" id="KW-1185">Reference proteome</keyword>
<dbReference type="PROSITE" id="PS50835">
    <property type="entry name" value="IG_LIKE"/>
    <property type="match status" value="1"/>
</dbReference>
<evidence type="ECO:0000256" key="3">
    <source>
        <dbReference type="ARBA" id="ARBA00022692"/>
    </source>
</evidence>
<dbReference type="PANTHER" id="PTHR10441:SF2">
    <property type="entry name" value="T-CELL SURFACE GLYCOPROTEIN CD8 ALPHA CHAIN"/>
    <property type="match status" value="1"/>
</dbReference>
<evidence type="ECO:0000313" key="16">
    <source>
        <dbReference type="EMBL" id="NWI84849.1"/>
    </source>
</evidence>
<evidence type="ECO:0000256" key="4">
    <source>
        <dbReference type="ARBA" id="ARBA00022729"/>
    </source>
</evidence>
<evidence type="ECO:0000256" key="13">
    <source>
        <dbReference type="ARBA" id="ARBA00023319"/>
    </source>
</evidence>
<keyword evidence="7" id="KW-1064">Adaptive immunity</keyword>
<dbReference type="GO" id="GO:0045065">
    <property type="term" value="P:cytotoxic T cell differentiation"/>
    <property type="evidence" value="ECO:0007669"/>
    <property type="project" value="TreeGrafter"/>
</dbReference>
<dbReference type="OrthoDB" id="9906515at2759"/>
<keyword evidence="11" id="KW-0325">Glycoprotein</keyword>
<evidence type="ECO:0000256" key="11">
    <source>
        <dbReference type="ARBA" id="ARBA00023180"/>
    </source>
</evidence>
<evidence type="ECO:0000259" key="15">
    <source>
        <dbReference type="PROSITE" id="PS50835"/>
    </source>
</evidence>
<keyword evidence="8" id="KW-0472">Membrane</keyword>
<dbReference type="Gene3D" id="2.60.40.10">
    <property type="entry name" value="Immunoglobulins"/>
    <property type="match status" value="1"/>
</dbReference>
<comment type="caution">
    <text evidence="16">The sequence shown here is derived from an EMBL/GenBank/DDBJ whole genome shotgun (WGS) entry which is preliminary data.</text>
</comment>
<dbReference type="GO" id="GO:0002456">
    <property type="term" value="P:T cell mediated immunity"/>
    <property type="evidence" value="ECO:0007669"/>
    <property type="project" value="TreeGrafter"/>
</dbReference>
<evidence type="ECO:0000256" key="10">
    <source>
        <dbReference type="ARBA" id="ARBA00023157"/>
    </source>
</evidence>
<dbReference type="Proteomes" id="UP000633448">
    <property type="component" value="Unassembled WGS sequence"/>
</dbReference>
<reference evidence="16" key="1">
    <citation type="submission" date="2019-10" db="EMBL/GenBank/DDBJ databases">
        <title>Bird 10,000 Genomes (B10K) Project - Family phase.</title>
        <authorList>
            <person name="Zhang G."/>
        </authorList>
    </citation>
    <scope>NUCLEOTIDE SEQUENCE</scope>
    <source>
        <strain evidence="16">B10K-DU-002-53</strain>
        <tissue evidence="16">Muscle</tissue>
    </source>
</reference>
<dbReference type="InterPro" id="IPR013783">
    <property type="entry name" value="Ig-like_fold"/>
</dbReference>
<dbReference type="PANTHER" id="PTHR10441">
    <property type="entry name" value="CD8 ALPHA CHAIN"/>
    <property type="match status" value="1"/>
</dbReference>
<evidence type="ECO:0000256" key="14">
    <source>
        <dbReference type="SAM" id="SignalP"/>
    </source>
</evidence>
<keyword evidence="10" id="KW-1015">Disulfide bond</keyword>
<evidence type="ECO:0000256" key="12">
    <source>
        <dbReference type="ARBA" id="ARBA00023288"/>
    </source>
</evidence>
<keyword evidence="3" id="KW-0812">Transmembrane</keyword>
<evidence type="ECO:0000256" key="5">
    <source>
        <dbReference type="ARBA" id="ARBA00022859"/>
    </source>
</evidence>
<accession>A0A851ENY9</accession>
<feature type="non-terminal residue" evidence="16">
    <location>
        <position position="130"/>
    </location>
</feature>
<evidence type="ECO:0000256" key="7">
    <source>
        <dbReference type="ARBA" id="ARBA00023130"/>
    </source>
</evidence>
<evidence type="ECO:0000313" key="17">
    <source>
        <dbReference type="Proteomes" id="UP000633448"/>
    </source>
</evidence>
<sequence length="130" mass="14621">SPALLLLLALELCCPEIHGMDDMTAGFSYSTIQVKMGQRLELKCQTGKENSGILWLYQNKTGNVHNIISISPMSQTTFTVQNSTRFEANKDGIFYRLVVKSFTPQDEGNYFCLMNINQILSFIPGQPAFF</sequence>
<comment type="subcellular location">
    <subcellularLocation>
        <location evidence="1">Cell membrane</location>
        <topology evidence="1">Single-pass type I membrane protein</topology>
    </subcellularLocation>
</comment>
<keyword evidence="5" id="KW-0391">Immunity</keyword>
<evidence type="ECO:0000256" key="8">
    <source>
        <dbReference type="ARBA" id="ARBA00023136"/>
    </source>
</evidence>
<dbReference type="InterPro" id="IPR007110">
    <property type="entry name" value="Ig-like_dom"/>
</dbReference>
<evidence type="ECO:0000256" key="2">
    <source>
        <dbReference type="ARBA" id="ARBA00022475"/>
    </source>
</evidence>
<evidence type="ECO:0000256" key="1">
    <source>
        <dbReference type="ARBA" id="ARBA00004251"/>
    </source>
</evidence>
<name>A0A851ENY9_PITSO</name>
<dbReference type="GO" id="GO:0009897">
    <property type="term" value="C:external side of plasma membrane"/>
    <property type="evidence" value="ECO:0007669"/>
    <property type="project" value="TreeGrafter"/>
</dbReference>
<dbReference type="AlphaFoldDB" id="A0A851ENY9"/>
<keyword evidence="2" id="KW-1003">Cell membrane</keyword>
<proteinExistence type="predicted"/>
<keyword evidence="13" id="KW-0393">Immunoglobulin domain</keyword>
<organism evidence="16 17">
    <name type="scientific">Pitta sordida</name>
    <name type="common">Hooded pitta</name>
    <dbReference type="NCBI Taxonomy" id="9163"/>
    <lineage>
        <taxon>Eukaryota</taxon>
        <taxon>Metazoa</taxon>
        <taxon>Chordata</taxon>
        <taxon>Craniata</taxon>
        <taxon>Vertebrata</taxon>
        <taxon>Euteleostomi</taxon>
        <taxon>Archelosauria</taxon>
        <taxon>Archosauria</taxon>
        <taxon>Dinosauria</taxon>
        <taxon>Saurischia</taxon>
        <taxon>Theropoda</taxon>
        <taxon>Coelurosauria</taxon>
        <taxon>Aves</taxon>
        <taxon>Neognathae</taxon>
        <taxon>Neoaves</taxon>
        <taxon>Telluraves</taxon>
        <taxon>Australaves</taxon>
        <taxon>Passeriformes</taxon>
        <taxon>Pittidae</taxon>
        <taxon>Pitta</taxon>
    </lineage>
</organism>
<evidence type="ECO:0000256" key="9">
    <source>
        <dbReference type="ARBA" id="ARBA00023139"/>
    </source>
</evidence>
<dbReference type="EMBL" id="WEKX01000934">
    <property type="protein sequence ID" value="NWI84849.1"/>
    <property type="molecule type" value="Genomic_DNA"/>
</dbReference>
<dbReference type="InterPro" id="IPR015468">
    <property type="entry name" value="CD8_asu"/>
</dbReference>
<feature type="domain" description="Ig-like" evidence="15">
    <location>
        <begin position="15"/>
        <end position="112"/>
    </location>
</feature>
<gene>
    <name evidence="16" type="primary">Cd8a_0</name>
    <name evidence="16" type="ORF">PITSOR_R06949</name>
</gene>
<dbReference type="Pfam" id="PF07686">
    <property type="entry name" value="V-set"/>
    <property type="match status" value="1"/>
</dbReference>
<protein>
    <submittedName>
        <fullName evidence="16">CD8A protein</fullName>
    </submittedName>
</protein>
<dbReference type="GO" id="GO:0007166">
    <property type="term" value="P:cell surface receptor signaling pathway"/>
    <property type="evidence" value="ECO:0007669"/>
    <property type="project" value="TreeGrafter"/>
</dbReference>
<keyword evidence="9" id="KW-0564">Palmitate</keyword>
<feature type="chain" id="PRO_5032889684" evidence="14">
    <location>
        <begin position="20"/>
        <end position="130"/>
    </location>
</feature>
<keyword evidence="6" id="KW-1133">Transmembrane helix</keyword>
<feature type="non-terminal residue" evidence="16">
    <location>
        <position position="1"/>
    </location>
</feature>
<keyword evidence="12" id="KW-0449">Lipoprotein</keyword>
<keyword evidence="4 14" id="KW-0732">Signal</keyword>
<feature type="signal peptide" evidence="14">
    <location>
        <begin position="1"/>
        <end position="19"/>
    </location>
</feature>
<dbReference type="InterPro" id="IPR013106">
    <property type="entry name" value="Ig_V-set"/>
</dbReference>
<dbReference type="InterPro" id="IPR036179">
    <property type="entry name" value="Ig-like_dom_sf"/>
</dbReference>
<dbReference type="SUPFAM" id="SSF48726">
    <property type="entry name" value="Immunoglobulin"/>
    <property type="match status" value="1"/>
</dbReference>
<evidence type="ECO:0000256" key="6">
    <source>
        <dbReference type="ARBA" id="ARBA00022989"/>
    </source>
</evidence>